<reference evidence="1" key="1">
    <citation type="journal article" date="2019" name="bioRxiv">
        <title>The Genome of the Zebra Mussel, Dreissena polymorpha: A Resource for Invasive Species Research.</title>
        <authorList>
            <person name="McCartney M.A."/>
            <person name="Auch B."/>
            <person name="Kono T."/>
            <person name="Mallez S."/>
            <person name="Zhang Y."/>
            <person name="Obille A."/>
            <person name="Becker A."/>
            <person name="Abrahante J.E."/>
            <person name="Garbe J."/>
            <person name="Badalamenti J.P."/>
            <person name="Herman A."/>
            <person name="Mangelson H."/>
            <person name="Liachko I."/>
            <person name="Sullivan S."/>
            <person name="Sone E.D."/>
            <person name="Koren S."/>
            <person name="Silverstein K.A.T."/>
            <person name="Beckman K.B."/>
            <person name="Gohl D.M."/>
        </authorList>
    </citation>
    <scope>NUCLEOTIDE SEQUENCE</scope>
    <source>
        <strain evidence="1">Duluth1</strain>
        <tissue evidence="1">Whole animal</tissue>
    </source>
</reference>
<dbReference type="EMBL" id="JAIWYP010000010">
    <property type="protein sequence ID" value="KAH3753178.1"/>
    <property type="molecule type" value="Genomic_DNA"/>
</dbReference>
<accession>A0A9D4DQ66</accession>
<keyword evidence="2" id="KW-1185">Reference proteome</keyword>
<evidence type="ECO:0000313" key="2">
    <source>
        <dbReference type="Proteomes" id="UP000828390"/>
    </source>
</evidence>
<protein>
    <submittedName>
        <fullName evidence="1">Uncharacterized protein</fullName>
    </submittedName>
</protein>
<organism evidence="1 2">
    <name type="scientific">Dreissena polymorpha</name>
    <name type="common">Zebra mussel</name>
    <name type="synonym">Mytilus polymorpha</name>
    <dbReference type="NCBI Taxonomy" id="45954"/>
    <lineage>
        <taxon>Eukaryota</taxon>
        <taxon>Metazoa</taxon>
        <taxon>Spiralia</taxon>
        <taxon>Lophotrochozoa</taxon>
        <taxon>Mollusca</taxon>
        <taxon>Bivalvia</taxon>
        <taxon>Autobranchia</taxon>
        <taxon>Heteroconchia</taxon>
        <taxon>Euheterodonta</taxon>
        <taxon>Imparidentia</taxon>
        <taxon>Neoheterodontei</taxon>
        <taxon>Myida</taxon>
        <taxon>Dreissenoidea</taxon>
        <taxon>Dreissenidae</taxon>
        <taxon>Dreissena</taxon>
    </lineage>
</organism>
<proteinExistence type="predicted"/>
<sequence length="108" mass="11545">MISSVYGTGCLQLYQVKSDLGSNQVSMGYIKCLGSYQLNVVISGVCGHIRCLWSYQVNVVISGVCGICGVNGCLGPYQELYTFISASVCDDVTVLGSSEFVMEGVEHL</sequence>
<dbReference type="AlphaFoldDB" id="A0A9D4DQ66"/>
<dbReference type="Proteomes" id="UP000828390">
    <property type="component" value="Unassembled WGS sequence"/>
</dbReference>
<gene>
    <name evidence="1" type="ORF">DPMN_187809</name>
</gene>
<evidence type="ECO:0000313" key="1">
    <source>
        <dbReference type="EMBL" id="KAH3753178.1"/>
    </source>
</evidence>
<comment type="caution">
    <text evidence="1">The sequence shown here is derived from an EMBL/GenBank/DDBJ whole genome shotgun (WGS) entry which is preliminary data.</text>
</comment>
<name>A0A9D4DQ66_DREPO</name>
<reference evidence="1" key="2">
    <citation type="submission" date="2020-11" db="EMBL/GenBank/DDBJ databases">
        <authorList>
            <person name="McCartney M.A."/>
            <person name="Auch B."/>
            <person name="Kono T."/>
            <person name="Mallez S."/>
            <person name="Becker A."/>
            <person name="Gohl D.M."/>
            <person name="Silverstein K.A.T."/>
            <person name="Koren S."/>
            <person name="Bechman K.B."/>
            <person name="Herman A."/>
            <person name="Abrahante J.E."/>
            <person name="Garbe J."/>
        </authorList>
    </citation>
    <scope>NUCLEOTIDE SEQUENCE</scope>
    <source>
        <strain evidence="1">Duluth1</strain>
        <tissue evidence="1">Whole animal</tissue>
    </source>
</reference>